<keyword evidence="2" id="KW-1003">Cell membrane</keyword>
<evidence type="ECO:0000259" key="7">
    <source>
        <dbReference type="Pfam" id="PF01292"/>
    </source>
</evidence>
<dbReference type="Proteomes" id="UP000183794">
    <property type="component" value="Unassembled WGS sequence"/>
</dbReference>
<dbReference type="GO" id="GO:0020037">
    <property type="term" value="F:heme binding"/>
    <property type="evidence" value="ECO:0007669"/>
    <property type="project" value="TreeGrafter"/>
</dbReference>
<feature type="domain" description="Cytochrome b561 bacterial/Ni-hydrogenase" evidence="7">
    <location>
        <begin position="4"/>
        <end position="170"/>
    </location>
</feature>
<dbReference type="GO" id="GO:0005886">
    <property type="term" value="C:plasma membrane"/>
    <property type="evidence" value="ECO:0007669"/>
    <property type="project" value="UniProtKB-SubCell"/>
</dbReference>
<dbReference type="AlphaFoldDB" id="A0A1L0AAM8"/>
<feature type="transmembrane region" description="Helical" evidence="6">
    <location>
        <begin position="188"/>
        <end position="205"/>
    </location>
</feature>
<evidence type="ECO:0000256" key="5">
    <source>
        <dbReference type="ARBA" id="ARBA00023136"/>
    </source>
</evidence>
<reference evidence="9 11" key="1">
    <citation type="submission" date="2016-11" db="EMBL/GenBank/DDBJ databases">
        <authorList>
            <person name="Jaros S."/>
            <person name="Januszkiewicz K."/>
            <person name="Wedrychowicz H."/>
        </authorList>
    </citation>
    <scope>NUCLEOTIDE SEQUENCE [LARGE SCALE GENOMIC DNA]</scope>
    <source>
        <strain evidence="9">NVI 5450</strain>
    </source>
</reference>
<evidence type="ECO:0000256" key="6">
    <source>
        <dbReference type="SAM" id="Phobius"/>
    </source>
</evidence>
<dbReference type="InterPro" id="IPR016174">
    <property type="entry name" value="Di-haem_cyt_TM"/>
</dbReference>
<evidence type="ECO:0000313" key="10">
    <source>
        <dbReference type="Proteomes" id="UP000182660"/>
    </source>
</evidence>
<dbReference type="GO" id="GO:0009055">
    <property type="term" value="F:electron transfer activity"/>
    <property type="evidence" value="ECO:0007669"/>
    <property type="project" value="InterPro"/>
</dbReference>
<dbReference type="Pfam" id="PF01292">
    <property type="entry name" value="Ni_hydr_CYTB"/>
    <property type="match status" value="1"/>
</dbReference>
<evidence type="ECO:0000313" key="9">
    <source>
        <dbReference type="EMBL" id="SGZ08599.1"/>
    </source>
</evidence>
<keyword evidence="5 6" id="KW-0472">Membrane</keyword>
<dbReference type="OrthoDB" id="196472at2"/>
<dbReference type="PANTHER" id="PTHR30485">
    <property type="entry name" value="NI/FE-HYDROGENASE 1 B-TYPE CYTOCHROME SUBUNIT"/>
    <property type="match status" value="1"/>
</dbReference>
<gene>
    <name evidence="8" type="ORF">MT2528_3151</name>
    <name evidence="9" type="ORF">NVI5450_3347</name>
</gene>
<dbReference type="InterPro" id="IPR011577">
    <property type="entry name" value="Cyt_b561_bac/Ni-Hgenase"/>
</dbReference>
<dbReference type="SUPFAM" id="SSF81342">
    <property type="entry name" value="Transmembrane di-heme cytochromes"/>
    <property type="match status" value="1"/>
</dbReference>
<dbReference type="GeneID" id="61296983"/>
<dbReference type="GO" id="GO:0022904">
    <property type="term" value="P:respiratory electron transport chain"/>
    <property type="evidence" value="ECO:0007669"/>
    <property type="project" value="InterPro"/>
</dbReference>
<dbReference type="InterPro" id="IPR051542">
    <property type="entry name" value="Hydrogenase_cytochrome"/>
</dbReference>
<evidence type="ECO:0000313" key="11">
    <source>
        <dbReference type="Proteomes" id="UP000183794"/>
    </source>
</evidence>
<reference evidence="8 10" key="2">
    <citation type="submission" date="2016-11" db="EMBL/GenBank/DDBJ databases">
        <authorList>
            <person name="Klemetsen T."/>
        </authorList>
    </citation>
    <scope>NUCLEOTIDE SEQUENCE [LARGE SCALE GENOMIC DNA]</scope>
    <source>
        <strain evidence="8">MT 2528</strain>
    </source>
</reference>
<dbReference type="EMBL" id="FPLJ01000069">
    <property type="protein sequence ID" value="SGY96186.1"/>
    <property type="molecule type" value="Genomic_DNA"/>
</dbReference>
<keyword evidence="4 6" id="KW-1133">Transmembrane helix</keyword>
<evidence type="ECO:0000256" key="2">
    <source>
        <dbReference type="ARBA" id="ARBA00022475"/>
    </source>
</evidence>
<name>A0A1L0AAM8_9GAMM</name>
<feature type="transmembrane region" description="Helical" evidence="6">
    <location>
        <begin position="34"/>
        <end position="53"/>
    </location>
</feature>
<feature type="transmembrane region" description="Helical" evidence="6">
    <location>
        <begin position="87"/>
        <end position="113"/>
    </location>
</feature>
<sequence length="206" mass="22953">MKIWDLPTRLYHWLQAVLFMALIITGYNGEGPHIQLGLGLLTLIIWRMIWGIIGSETSRFKQFVRSPKVIWQYLRGLKGESIGHNPAGGWMVISLLLCLLLQCISGLVLAGFADNLPLAVLWLTDWLLDVFSFIHNLLFYILPLLIFIHVGAIIGYKLCAKPLVLAMVTGYQAKCVALSVRFESNLKALLVLIVAVLVTIAIVAIS</sequence>
<dbReference type="PANTHER" id="PTHR30485:SF2">
    <property type="entry name" value="BLL0597 PROTEIN"/>
    <property type="match status" value="1"/>
</dbReference>
<dbReference type="RefSeq" id="WP_075472838.1">
    <property type="nucleotide sequence ID" value="NZ_CAWQZC010000029.1"/>
</dbReference>
<feature type="transmembrane region" description="Helical" evidence="6">
    <location>
        <begin position="12"/>
        <end position="28"/>
    </location>
</feature>
<evidence type="ECO:0000313" key="8">
    <source>
        <dbReference type="EMBL" id="SGY96186.1"/>
    </source>
</evidence>
<feature type="transmembrane region" description="Helical" evidence="6">
    <location>
        <begin position="133"/>
        <end position="156"/>
    </location>
</feature>
<protein>
    <submittedName>
        <fullName evidence="9">Hydrogenase cytochrome B-type subunit-like protein</fullName>
    </submittedName>
</protein>
<dbReference type="Proteomes" id="UP000182660">
    <property type="component" value="Unassembled WGS sequence"/>
</dbReference>
<evidence type="ECO:0000256" key="1">
    <source>
        <dbReference type="ARBA" id="ARBA00004651"/>
    </source>
</evidence>
<keyword evidence="10" id="KW-1185">Reference proteome</keyword>
<dbReference type="Gene3D" id="1.20.950.20">
    <property type="entry name" value="Transmembrane di-heme cytochromes, Chain C"/>
    <property type="match status" value="1"/>
</dbReference>
<keyword evidence="3 6" id="KW-0812">Transmembrane</keyword>
<organism evidence="9 11">
    <name type="scientific">Moritella viscosa</name>
    <dbReference type="NCBI Taxonomy" id="80854"/>
    <lineage>
        <taxon>Bacteria</taxon>
        <taxon>Pseudomonadati</taxon>
        <taxon>Pseudomonadota</taxon>
        <taxon>Gammaproteobacteria</taxon>
        <taxon>Alteromonadales</taxon>
        <taxon>Moritellaceae</taxon>
        <taxon>Moritella</taxon>
    </lineage>
</organism>
<accession>A0A1L0AAM8</accession>
<comment type="subcellular location">
    <subcellularLocation>
        <location evidence="1">Cell membrane</location>
        <topology evidence="1">Multi-pass membrane protein</topology>
    </subcellularLocation>
</comment>
<evidence type="ECO:0000256" key="3">
    <source>
        <dbReference type="ARBA" id="ARBA00022692"/>
    </source>
</evidence>
<proteinExistence type="predicted"/>
<dbReference type="EMBL" id="FPLD01000091">
    <property type="protein sequence ID" value="SGZ08599.1"/>
    <property type="molecule type" value="Genomic_DNA"/>
</dbReference>
<evidence type="ECO:0000256" key="4">
    <source>
        <dbReference type="ARBA" id="ARBA00022989"/>
    </source>
</evidence>